<dbReference type="Pfam" id="PF11209">
    <property type="entry name" value="LmeA"/>
    <property type="match status" value="1"/>
</dbReference>
<organism evidence="1 2">
    <name type="scientific">Pseudolysinimonas kribbensis</name>
    <dbReference type="NCBI Taxonomy" id="433641"/>
    <lineage>
        <taxon>Bacteria</taxon>
        <taxon>Bacillati</taxon>
        <taxon>Actinomycetota</taxon>
        <taxon>Actinomycetes</taxon>
        <taxon>Micrococcales</taxon>
        <taxon>Microbacteriaceae</taxon>
        <taxon>Pseudolysinimonas</taxon>
    </lineage>
</organism>
<gene>
    <name evidence="1" type="ORF">GCM10025881_05260</name>
</gene>
<protein>
    <recommendedName>
        <fullName evidence="3">DUF2993 domain-containing protein</fullName>
    </recommendedName>
</protein>
<evidence type="ECO:0008006" key="3">
    <source>
        <dbReference type="Google" id="ProtNLM"/>
    </source>
</evidence>
<keyword evidence="2" id="KW-1185">Reference proteome</keyword>
<dbReference type="Proteomes" id="UP001157034">
    <property type="component" value="Unassembled WGS sequence"/>
</dbReference>
<comment type="caution">
    <text evidence="1">The sequence shown here is derived from an EMBL/GenBank/DDBJ whole genome shotgun (WGS) entry which is preliminary data.</text>
</comment>
<dbReference type="InterPro" id="IPR021373">
    <property type="entry name" value="DUF2993"/>
</dbReference>
<dbReference type="EMBL" id="BSVB01000001">
    <property type="protein sequence ID" value="GMA93702.1"/>
    <property type="molecule type" value="Genomic_DNA"/>
</dbReference>
<accession>A0ABQ6JZD5</accession>
<evidence type="ECO:0000313" key="2">
    <source>
        <dbReference type="Proteomes" id="UP001157034"/>
    </source>
</evidence>
<name>A0ABQ6JZD5_9MICO</name>
<evidence type="ECO:0000313" key="1">
    <source>
        <dbReference type="EMBL" id="GMA93702.1"/>
    </source>
</evidence>
<reference evidence="2" key="1">
    <citation type="journal article" date="2019" name="Int. J. Syst. Evol. Microbiol.">
        <title>The Global Catalogue of Microorganisms (GCM) 10K type strain sequencing project: providing services to taxonomists for standard genome sequencing and annotation.</title>
        <authorList>
            <consortium name="The Broad Institute Genomics Platform"/>
            <consortium name="The Broad Institute Genome Sequencing Center for Infectious Disease"/>
            <person name="Wu L."/>
            <person name="Ma J."/>
        </authorList>
    </citation>
    <scope>NUCLEOTIDE SEQUENCE [LARGE SCALE GENOMIC DNA]</scope>
    <source>
        <strain evidence="2">NBRC 108894</strain>
    </source>
</reference>
<proteinExistence type="predicted"/>
<sequence>MLPILLVPLVLGVIYAGDAIGRPIAQELVAQKMASALGVAPGDVRVEFAPAPLPLQLLDGRVDTVDATAKDVALGPITADTTVHADGVPLDQSTAVDALSVVVTIDQGHLDQLAKAFGGGYVRSIALKAPDVTATGSVPVLGVPVPLGVSLTPGAVDGRLGFTPTAVQVAGQTLTIDQLRQSPQLRGFADTLGAQQTVCIADHLPKAVTVRSVKVVGSTLVATATGDGVVLAQLGVKGTC</sequence>